<dbReference type="InterPro" id="IPR020846">
    <property type="entry name" value="MFS_dom"/>
</dbReference>
<evidence type="ECO:0000256" key="5">
    <source>
        <dbReference type="ARBA" id="ARBA00023136"/>
    </source>
</evidence>
<comment type="caution">
    <text evidence="8">The sequence shown here is derived from an EMBL/GenBank/DDBJ whole genome shotgun (WGS) entry which is preliminary data.</text>
</comment>
<reference evidence="8 9" key="1">
    <citation type="submission" date="2019-03" db="EMBL/GenBank/DDBJ databases">
        <title>Genomic Encyclopedia of Type Strains, Phase IV (KMG-IV): sequencing the most valuable type-strain genomes for metagenomic binning, comparative biology and taxonomic classification.</title>
        <authorList>
            <person name="Goeker M."/>
        </authorList>
    </citation>
    <scope>NUCLEOTIDE SEQUENCE [LARGE SCALE GENOMIC DNA]</scope>
    <source>
        <strain evidence="8 9">DSM 19580</strain>
    </source>
</reference>
<evidence type="ECO:0000313" key="9">
    <source>
        <dbReference type="Proteomes" id="UP000295719"/>
    </source>
</evidence>
<feature type="transmembrane region" description="Helical" evidence="6">
    <location>
        <begin position="280"/>
        <end position="301"/>
    </location>
</feature>
<feature type="transmembrane region" description="Helical" evidence="6">
    <location>
        <begin position="86"/>
        <end position="104"/>
    </location>
</feature>
<feature type="transmembrane region" description="Helical" evidence="6">
    <location>
        <begin position="146"/>
        <end position="171"/>
    </location>
</feature>
<dbReference type="GO" id="GO:0022857">
    <property type="term" value="F:transmembrane transporter activity"/>
    <property type="evidence" value="ECO:0007669"/>
    <property type="project" value="InterPro"/>
</dbReference>
<feature type="transmembrane region" description="Helical" evidence="6">
    <location>
        <begin position="372"/>
        <end position="392"/>
    </location>
</feature>
<evidence type="ECO:0000256" key="3">
    <source>
        <dbReference type="ARBA" id="ARBA00022692"/>
    </source>
</evidence>
<evidence type="ECO:0000313" key="8">
    <source>
        <dbReference type="EMBL" id="TCV99102.1"/>
    </source>
</evidence>
<feature type="transmembrane region" description="Helical" evidence="6">
    <location>
        <begin position="56"/>
        <end position="79"/>
    </location>
</feature>
<feature type="transmembrane region" description="Helical" evidence="6">
    <location>
        <begin position="245"/>
        <end position="268"/>
    </location>
</feature>
<dbReference type="InterPro" id="IPR050189">
    <property type="entry name" value="MFS_Efflux_Transporters"/>
</dbReference>
<comment type="subcellular location">
    <subcellularLocation>
        <location evidence="1">Cell membrane</location>
        <topology evidence="1">Multi-pass membrane protein</topology>
    </subcellularLocation>
</comment>
<keyword evidence="4 6" id="KW-1133">Transmembrane helix</keyword>
<gene>
    <name evidence="8" type="ORF">EDC52_102441</name>
</gene>
<dbReference type="Pfam" id="PF07690">
    <property type="entry name" value="MFS_1"/>
    <property type="match status" value="1"/>
</dbReference>
<feature type="transmembrane region" description="Helical" evidence="6">
    <location>
        <begin position="177"/>
        <end position="198"/>
    </location>
</feature>
<feature type="transmembrane region" description="Helical" evidence="6">
    <location>
        <begin position="110"/>
        <end position="134"/>
    </location>
</feature>
<dbReference type="PROSITE" id="PS50850">
    <property type="entry name" value="MFS"/>
    <property type="match status" value="1"/>
</dbReference>
<name>A0A4R3Z0H2_9GAMM</name>
<accession>A0A4R3Z0H2</accession>
<feature type="transmembrane region" description="Helical" evidence="6">
    <location>
        <begin position="307"/>
        <end position="331"/>
    </location>
</feature>
<feature type="transmembrane region" description="Helical" evidence="6">
    <location>
        <begin position="343"/>
        <end position="366"/>
    </location>
</feature>
<dbReference type="InterPro" id="IPR036259">
    <property type="entry name" value="MFS_trans_sf"/>
</dbReference>
<evidence type="ECO:0000256" key="4">
    <source>
        <dbReference type="ARBA" id="ARBA00022989"/>
    </source>
</evidence>
<evidence type="ECO:0000256" key="1">
    <source>
        <dbReference type="ARBA" id="ARBA00004651"/>
    </source>
</evidence>
<dbReference type="PANTHER" id="PTHR43124">
    <property type="entry name" value="PURINE EFFLUX PUMP PBUE"/>
    <property type="match status" value="1"/>
</dbReference>
<dbReference type="Gene3D" id="1.20.1250.20">
    <property type="entry name" value="MFS general substrate transporter like domains"/>
    <property type="match status" value="1"/>
</dbReference>
<keyword evidence="9" id="KW-1185">Reference proteome</keyword>
<keyword evidence="2" id="KW-1003">Cell membrane</keyword>
<dbReference type="GO" id="GO:0005886">
    <property type="term" value="C:plasma membrane"/>
    <property type="evidence" value="ECO:0007669"/>
    <property type="project" value="UniProtKB-SubCell"/>
</dbReference>
<dbReference type="AlphaFoldDB" id="A0A4R3Z0H2"/>
<dbReference type="PANTHER" id="PTHR43124:SF5">
    <property type="entry name" value="PURINE RIBONUCLEOSIDE EFFLUX PUMP NEPI"/>
    <property type="match status" value="1"/>
</dbReference>
<evidence type="ECO:0000256" key="6">
    <source>
        <dbReference type="SAM" id="Phobius"/>
    </source>
</evidence>
<keyword evidence="3 6" id="KW-0812">Transmembrane</keyword>
<evidence type="ECO:0000256" key="2">
    <source>
        <dbReference type="ARBA" id="ARBA00022475"/>
    </source>
</evidence>
<feature type="transmembrane region" description="Helical" evidence="6">
    <location>
        <begin position="21"/>
        <end position="44"/>
    </location>
</feature>
<evidence type="ECO:0000259" key="7">
    <source>
        <dbReference type="PROSITE" id="PS50850"/>
    </source>
</evidence>
<dbReference type="EMBL" id="SMCR01000002">
    <property type="protein sequence ID" value="TCV99102.1"/>
    <property type="molecule type" value="Genomic_DNA"/>
</dbReference>
<feature type="transmembrane region" description="Helical" evidence="6">
    <location>
        <begin position="218"/>
        <end position="239"/>
    </location>
</feature>
<feature type="domain" description="Major facilitator superfamily (MFS) profile" evidence="7">
    <location>
        <begin position="21"/>
        <end position="397"/>
    </location>
</feature>
<dbReference type="Proteomes" id="UP000295719">
    <property type="component" value="Unassembled WGS sequence"/>
</dbReference>
<keyword evidence="5 6" id="KW-0472">Membrane</keyword>
<sequence length="405" mass="41642">MPLTTELDTRTMPRERAAWPAVYSLALGAFVLVTAELLPIGLLTPMANDLEVSNGAIGQTITAVGIAAALAGPLLILAAGRVNRRLILWTLMGALVVSSILTGLSTDMVILLSARALLGFAIGGFWAMLTMLAIRLVPSQLVPRAMAIILMGISAGITVAPSIGAFLGSLLGWRETFFLSAALGLVTLVIQFFTLPSLPATSTSAIEKFAKVIARPSVLLGIATVLIGMSGHIAAFTFIRPFLEISPVLQVSTISLALLVFGIGGLIGNMVSSKIAEHSPAIAIASSSALVALSILVLAIAGTHPTLALIATAIWGCAYGGFPVATTIWNARAAAEADLAEPAGALHSTAFQVAIACGGILGGLLIDGVGLTGLFIYSSITMAIGAVIMFSLGRSFERREVAASE</sequence>
<dbReference type="CDD" id="cd17324">
    <property type="entry name" value="MFS_NepI_like"/>
    <property type="match status" value="1"/>
</dbReference>
<organism evidence="8 9">
    <name type="scientific">Biostraticola tofi</name>
    <dbReference type="NCBI Taxonomy" id="466109"/>
    <lineage>
        <taxon>Bacteria</taxon>
        <taxon>Pseudomonadati</taxon>
        <taxon>Pseudomonadota</taxon>
        <taxon>Gammaproteobacteria</taxon>
        <taxon>Enterobacterales</taxon>
        <taxon>Bruguierivoracaceae</taxon>
        <taxon>Biostraticola</taxon>
    </lineage>
</organism>
<dbReference type="SUPFAM" id="SSF103473">
    <property type="entry name" value="MFS general substrate transporter"/>
    <property type="match status" value="1"/>
</dbReference>
<protein>
    <submittedName>
        <fullName evidence="8">DHA1 family purine ribonucleoside efflux pump-like MFS transporter</fullName>
    </submittedName>
</protein>
<dbReference type="RefSeq" id="WP_196237746.1">
    <property type="nucleotide sequence ID" value="NZ_SMCR01000002.1"/>
</dbReference>
<proteinExistence type="predicted"/>
<dbReference type="InterPro" id="IPR011701">
    <property type="entry name" value="MFS"/>
</dbReference>